<keyword evidence="1" id="KW-0489">Methyltransferase</keyword>
<dbReference type="Gene3D" id="3.40.50.150">
    <property type="entry name" value="Vaccinia Virus protein VP39"/>
    <property type="match status" value="1"/>
</dbReference>
<name>A0ABX1LY23_9CYAN</name>
<evidence type="ECO:0000313" key="1">
    <source>
        <dbReference type="EMBL" id="NMF60430.1"/>
    </source>
</evidence>
<dbReference type="GO" id="GO:0032259">
    <property type="term" value="P:methylation"/>
    <property type="evidence" value="ECO:0007669"/>
    <property type="project" value="UniProtKB-KW"/>
</dbReference>
<dbReference type="GO" id="GO:0008168">
    <property type="term" value="F:methyltransferase activity"/>
    <property type="evidence" value="ECO:0007669"/>
    <property type="project" value="UniProtKB-KW"/>
</dbReference>
<reference evidence="1 2" key="1">
    <citation type="submission" date="2020-03" db="EMBL/GenBank/DDBJ databases">
        <title>Draft Genome Sequence of 2-Methylisoborneol Producing Pseudanabaena yagii Strain GIHE-NHR1 Isolated from North Han River in South Korea.</title>
        <authorList>
            <person name="Jeong J."/>
        </authorList>
    </citation>
    <scope>NUCLEOTIDE SEQUENCE [LARGE SCALE GENOMIC DNA]</scope>
    <source>
        <strain evidence="1 2">GIHE-NHR1</strain>
    </source>
</reference>
<dbReference type="PANTHER" id="PTHR43861:SF6">
    <property type="entry name" value="METHYLTRANSFERASE TYPE 11"/>
    <property type="match status" value="1"/>
</dbReference>
<protein>
    <submittedName>
        <fullName evidence="1">Class I SAM-dependent methyltransferase</fullName>
    </submittedName>
</protein>
<dbReference type="PANTHER" id="PTHR43861">
    <property type="entry name" value="TRANS-ACONITATE 2-METHYLTRANSFERASE-RELATED"/>
    <property type="match status" value="1"/>
</dbReference>
<keyword evidence="1" id="KW-0808">Transferase</keyword>
<proteinExistence type="predicted"/>
<dbReference type="RefSeq" id="WP_169365388.1">
    <property type="nucleotide sequence ID" value="NZ_JAAVJL010000003.1"/>
</dbReference>
<comment type="caution">
    <text evidence="1">The sequence shown here is derived from an EMBL/GenBank/DDBJ whole genome shotgun (WGS) entry which is preliminary data.</text>
</comment>
<sequence length="339" mass="38382">MLNSIHQSVPVNSNAIQCPVCHTVCDSPPLYSYTASQAAAYFCPEMRDPERYQRLKNCIQRLWQSDSLVILQCQNCGFGFGYPFIGGDEEFYQILHEQKGYPAWRWDYDVALQEVLEPTQTGKLLEIGAGAGIFLKKVRQSWNCYATEGSESTRKDLKSLGIQVFSDLDLTIESHQQSFDVVVLFQVLEHISDFHSILDNCRKLLRVGGKIVITVPDGEAMILQEKITGCPDMPPNHINKWTPNSLSIALQQHGFETQTAIFEPSSWKNFRGYLHLKIIAEATNPRSLASQIYRIKNKKIRVPLLAVLGISAMFKMLPYFRDLRKGGAFAMIGSLKDKQ</sequence>
<keyword evidence="2" id="KW-1185">Reference proteome</keyword>
<accession>A0ABX1LY23</accession>
<dbReference type="Proteomes" id="UP000738376">
    <property type="component" value="Unassembled WGS sequence"/>
</dbReference>
<dbReference type="SUPFAM" id="SSF53335">
    <property type="entry name" value="S-adenosyl-L-methionine-dependent methyltransferases"/>
    <property type="match status" value="1"/>
</dbReference>
<dbReference type="EMBL" id="JAAVJL010000003">
    <property type="protein sequence ID" value="NMF60430.1"/>
    <property type="molecule type" value="Genomic_DNA"/>
</dbReference>
<dbReference type="Pfam" id="PF13489">
    <property type="entry name" value="Methyltransf_23"/>
    <property type="match status" value="1"/>
</dbReference>
<dbReference type="CDD" id="cd02440">
    <property type="entry name" value="AdoMet_MTases"/>
    <property type="match status" value="1"/>
</dbReference>
<gene>
    <name evidence="1" type="ORF">HC246_20950</name>
</gene>
<evidence type="ECO:0000313" key="2">
    <source>
        <dbReference type="Proteomes" id="UP000738376"/>
    </source>
</evidence>
<organism evidence="1 2">
    <name type="scientific">Pseudanabaena yagii GIHE-NHR1</name>
    <dbReference type="NCBI Taxonomy" id="2722753"/>
    <lineage>
        <taxon>Bacteria</taxon>
        <taxon>Bacillati</taxon>
        <taxon>Cyanobacteriota</taxon>
        <taxon>Cyanophyceae</taxon>
        <taxon>Pseudanabaenales</taxon>
        <taxon>Pseudanabaenaceae</taxon>
        <taxon>Pseudanabaena</taxon>
        <taxon>Pseudanabaena yagii</taxon>
    </lineage>
</organism>
<dbReference type="InterPro" id="IPR029063">
    <property type="entry name" value="SAM-dependent_MTases_sf"/>
</dbReference>